<feature type="transmembrane region" description="Helical" evidence="1">
    <location>
        <begin position="130"/>
        <end position="147"/>
    </location>
</feature>
<dbReference type="Proteomes" id="UP000053260">
    <property type="component" value="Unassembled WGS sequence"/>
</dbReference>
<name>A0A124IFC8_9ACTN</name>
<dbReference type="STRING" id="909626.AQJ91_10420"/>
<feature type="transmembrane region" description="Helical" evidence="1">
    <location>
        <begin position="153"/>
        <end position="173"/>
    </location>
</feature>
<keyword evidence="3" id="KW-1185">Reference proteome</keyword>
<comment type="caution">
    <text evidence="2">The sequence shown here is derived from an EMBL/GenBank/DDBJ whole genome shotgun (WGS) entry which is preliminary data.</text>
</comment>
<keyword evidence="1" id="KW-0472">Membrane</keyword>
<evidence type="ECO:0000313" key="2">
    <source>
        <dbReference type="EMBL" id="KUO21051.1"/>
    </source>
</evidence>
<reference evidence="2 3" key="1">
    <citation type="submission" date="2015-10" db="EMBL/GenBank/DDBJ databases">
        <title>Draft genome sequence of Streptomyces sp. RV15, isolated from a marine sponge.</title>
        <authorList>
            <person name="Ruckert C."/>
            <person name="Abdelmohsen U.R."/>
            <person name="Winkler A."/>
            <person name="Hentschel U."/>
            <person name="Kalinowski J."/>
            <person name="Kampfer P."/>
            <person name="Glaeser S."/>
        </authorList>
    </citation>
    <scope>NUCLEOTIDE SEQUENCE [LARGE SCALE GENOMIC DNA]</scope>
    <source>
        <strain evidence="2 3">RV15</strain>
    </source>
</reference>
<sequence length="208" mass="22405">MSLDGRHLNNLMRQLATQHTVELVHPFAEHKTLGALVYVAECFGFRYAGVRLVGKQKVLHVQLVRDPEPWARQRAAANTAAFPQAGVGGTVPGMYVDSLTPVPGAQADVDLITALIKYDALGSAANRKQLLTMAWGSGVLFLLLALLTGKLAVLLPLAVLMPTFLLGSLRINAARRARLAQQLTAAGCTPVRDATGQERYVRPVPYAT</sequence>
<evidence type="ECO:0000313" key="3">
    <source>
        <dbReference type="Proteomes" id="UP000053260"/>
    </source>
</evidence>
<dbReference type="AlphaFoldDB" id="A0A124IFC8"/>
<dbReference type="EMBL" id="LMXB01000026">
    <property type="protein sequence ID" value="KUO21051.1"/>
    <property type="molecule type" value="Genomic_DNA"/>
</dbReference>
<organism evidence="2 3">
    <name type="scientific">Streptomyces dysideae</name>
    <dbReference type="NCBI Taxonomy" id="909626"/>
    <lineage>
        <taxon>Bacteria</taxon>
        <taxon>Bacillati</taxon>
        <taxon>Actinomycetota</taxon>
        <taxon>Actinomycetes</taxon>
        <taxon>Kitasatosporales</taxon>
        <taxon>Streptomycetaceae</taxon>
        <taxon>Streptomyces</taxon>
    </lineage>
</organism>
<keyword evidence="1" id="KW-1133">Transmembrane helix</keyword>
<evidence type="ECO:0000256" key="1">
    <source>
        <dbReference type="SAM" id="Phobius"/>
    </source>
</evidence>
<protein>
    <submittedName>
        <fullName evidence="2">Uncharacterized protein</fullName>
    </submittedName>
</protein>
<accession>A0A124IFC8</accession>
<proteinExistence type="predicted"/>
<gene>
    <name evidence="2" type="ORF">AQJ91_10420</name>
</gene>
<keyword evidence="1" id="KW-0812">Transmembrane</keyword>
<dbReference type="RefSeq" id="WP_067018821.1">
    <property type="nucleotide sequence ID" value="NZ_KQ949079.1"/>
</dbReference>
<dbReference type="OrthoDB" id="4250022at2"/>